<feature type="region of interest" description="Disordered" evidence="1">
    <location>
        <begin position="355"/>
        <end position="378"/>
    </location>
</feature>
<dbReference type="EMBL" id="BEGY01000112">
    <property type="protein sequence ID" value="GAX83976.1"/>
    <property type="molecule type" value="Genomic_DNA"/>
</dbReference>
<accession>A0A250XLR8</accession>
<dbReference type="InterPro" id="IPR040703">
    <property type="entry name" value="LCIB/C_CA"/>
</dbReference>
<reference evidence="3 4" key="1">
    <citation type="submission" date="2017-08" db="EMBL/GenBank/DDBJ databases">
        <title>Acidophilic green algal genome provides insights into adaptation to an acidic environment.</title>
        <authorList>
            <person name="Hirooka S."/>
            <person name="Hirose Y."/>
            <person name="Kanesaki Y."/>
            <person name="Higuchi S."/>
            <person name="Fujiwara T."/>
            <person name="Onuma R."/>
            <person name="Era A."/>
            <person name="Ohbayashi R."/>
            <person name="Uzuka A."/>
            <person name="Nozaki H."/>
            <person name="Yoshikawa H."/>
            <person name="Miyagishima S.Y."/>
        </authorList>
    </citation>
    <scope>NUCLEOTIDE SEQUENCE [LARGE SCALE GENOMIC DNA]</scope>
    <source>
        <strain evidence="3 4">NIES-2499</strain>
    </source>
</reference>
<comment type="caution">
    <text evidence="3">The sequence shown here is derived from an EMBL/GenBank/DDBJ whole genome shotgun (WGS) entry which is preliminary data.</text>
</comment>
<dbReference type="Proteomes" id="UP000232323">
    <property type="component" value="Unassembled WGS sequence"/>
</dbReference>
<evidence type="ECO:0000313" key="3">
    <source>
        <dbReference type="EMBL" id="GAX83976.1"/>
    </source>
</evidence>
<name>A0A250XLR8_9CHLO</name>
<dbReference type="OrthoDB" id="2014244at2759"/>
<organism evidence="3 4">
    <name type="scientific">Chlamydomonas eustigma</name>
    <dbReference type="NCBI Taxonomy" id="1157962"/>
    <lineage>
        <taxon>Eukaryota</taxon>
        <taxon>Viridiplantae</taxon>
        <taxon>Chlorophyta</taxon>
        <taxon>core chlorophytes</taxon>
        <taxon>Chlorophyceae</taxon>
        <taxon>CS clade</taxon>
        <taxon>Chlamydomonadales</taxon>
        <taxon>Chlamydomonadaceae</taxon>
        <taxon>Chlamydomonas</taxon>
    </lineage>
</organism>
<proteinExistence type="predicted"/>
<feature type="domain" description="Limiting CO2-inducible protein B/C beta carbonyic anhydrase" evidence="2">
    <location>
        <begin position="85"/>
        <end position="316"/>
    </location>
</feature>
<protein>
    <recommendedName>
        <fullName evidence="2">Limiting CO2-inducible protein B/C beta carbonyic anhydrase domain-containing protein</fullName>
    </recommendedName>
</protein>
<gene>
    <name evidence="3" type="ORF">CEUSTIGMA_g11400.t1</name>
</gene>
<dbReference type="AlphaFoldDB" id="A0A250XLR8"/>
<dbReference type="PANTHER" id="PTHR38016:SF1">
    <property type="entry name" value="LIMITING CO2-INDUCIBLE PROTEIN B_C BETA CARBONYIC ANHYDRASE DOMAIN-CONTAINING PROTEIN"/>
    <property type="match status" value="1"/>
</dbReference>
<dbReference type="Pfam" id="PF18599">
    <property type="entry name" value="LCIB_C_CA"/>
    <property type="match status" value="1"/>
</dbReference>
<dbReference type="PANTHER" id="PTHR38016">
    <property type="entry name" value="UNNAMED PRODUCT"/>
    <property type="match status" value="1"/>
</dbReference>
<dbReference type="STRING" id="1157962.A0A250XLR8"/>
<sequence length="450" mass="48544">MSLMNKSSTFQKLQHAGAKQCIVPRPFNSRNAQVSCNQQARPSLTVCKSVAVESKAAAAQTLARSPESDLNSRHREIMKHFPSSLGVDDFMARAEVILSGYGFRGDNSIAMTNLCRDEVTSVLKDKIEAVFGSSFNTNGLGAVLTCGVTGMKAGLSHSPTDAGRERYVFFSFPHIAIDGEGKVGSISRPGRPGRSCACGALQKCLSEFHVEGYAQNCKVPGVHDPLEPEYSILKQRLARRLRYEGADVSRLDLVSITAAAERTMTDDLEYLIEKAVDSSKADYAVITGVQIHNWASDLSNGMPSMEFVAPSKVYVCVNGQKMHLDISKVPSMSPRQIMLLASASMDATTAHPALESAELSASTKGATGSSLQGISPTQLARRLIRGSPTPDESSVEDTPLYTTVATMPAWLSAIRTTKSSDDRDKMAPTMESLEEEAPHTSFEVPAESKK</sequence>
<evidence type="ECO:0000256" key="1">
    <source>
        <dbReference type="SAM" id="MobiDB-lite"/>
    </source>
</evidence>
<keyword evidence="4" id="KW-1185">Reference proteome</keyword>
<feature type="region of interest" description="Disordered" evidence="1">
    <location>
        <begin position="413"/>
        <end position="450"/>
    </location>
</feature>
<evidence type="ECO:0000259" key="2">
    <source>
        <dbReference type="Pfam" id="PF18599"/>
    </source>
</evidence>
<feature type="compositionally biased region" description="Polar residues" evidence="1">
    <location>
        <begin position="359"/>
        <end position="378"/>
    </location>
</feature>
<evidence type="ECO:0000313" key="4">
    <source>
        <dbReference type="Proteomes" id="UP000232323"/>
    </source>
</evidence>